<dbReference type="GO" id="GO:0006310">
    <property type="term" value="P:DNA recombination"/>
    <property type="evidence" value="ECO:0007669"/>
    <property type="project" value="UniProtKB-KW"/>
</dbReference>
<evidence type="ECO:0000259" key="6">
    <source>
        <dbReference type="PROSITE" id="PS51898"/>
    </source>
</evidence>
<evidence type="ECO:0000256" key="1">
    <source>
        <dbReference type="ARBA" id="ARBA00008857"/>
    </source>
</evidence>
<dbReference type="RefSeq" id="WP_090701279.1">
    <property type="nucleotide sequence ID" value="NZ_FOSP01000025.1"/>
</dbReference>
<dbReference type="CDD" id="cd00801">
    <property type="entry name" value="INT_P4_C"/>
    <property type="match status" value="1"/>
</dbReference>
<dbReference type="InterPro" id="IPR011010">
    <property type="entry name" value="DNA_brk_join_enz"/>
</dbReference>
<dbReference type="Pfam" id="PF13356">
    <property type="entry name" value="Arm-DNA-bind_3"/>
    <property type="match status" value="1"/>
</dbReference>
<dbReference type="Pfam" id="PF00589">
    <property type="entry name" value="Phage_integrase"/>
    <property type="match status" value="1"/>
</dbReference>
<dbReference type="Gene3D" id="1.10.443.10">
    <property type="entry name" value="Intergrase catalytic core"/>
    <property type="match status" value="1"/>
</dbReference>
<feature type="domain" description="Tyr recombinase" evidence="6">
    <location>
        <begin position="204"/>
        <end position="381"/>
    </location>
</feature>
<dbReference type="InterPro" id="IPR038488">
    <property type="entry name" value="Integrase_DNA-bd_sf"/>
</dbReference>
<dbReference type="InterPro" id="IPR050808">
    <property type="entry name" value="Phage_Integrase"/>
</dbReference>
<gene>
    <name evidence="8" type="ORF">SAMN05216302_10254</name>
</gene>
<dbReference type="Gene3D" id="1.10.150.130">
    <property type="match status" value="1"/>
</dbReference>
<dbReference type="PROSITE" id="PS51900">
    <property type="entry name" value="CB"/>
    <property type="match status" value="1"/>
</dbReference>
<dbReference type="STRING" id="52441.SAMN05216302_10254"/>
<dbReference type="PANTHER" id="PTHR30629">
    <property type="entry name" value="PROPHAGE INTEGRASE"/>
    <property type="match status" value="1"/>
</dbReference>
<reference evidence="9" key="1">
    <citation type="submission" date="2016-10" db="EMBL/GenBank/DDBJ databases">
        <authorList>
            <person name="Varghese N."/>
            <person name="Submissions S."/>
        </authorList>
    </citation>
    <scope>NUCLEOTIDE SEQUENCE [LARGE SCALE GENOMIC DNA]</scope>
    <source>
        <strain evidence="9">Nm69</strain>
    </source>
</reference>
<dbReference type="OrthoDB" id="9775880at2"/>
<dbReference type="InterPro" id="IPR044068">
    <property type="entry name" value="CB"/>
</dbReference>
<evidence type="ECO:0000256" key="5">
    <source>
        <dbReference type="PROSITE-ProRule" id="PRU01248"/>
    </source>
</evidence>
<dbReference type="EMBL" id="FOSP01000025">
    <property type="protein sequence ID" value="SFK99369.1"/>
    <property type="molecule type" value="Genomic_DNA"/>
</dbReference>
<dbReference type="InterPro" id="IPR025166">
    <property type="entry name" value="Integrase_DNA_bind_dom"/>
</dbReference>
<dbReference type="Pfam" id="PF22022">
    <property type="entry name" value="Phage_int_M"/>
    <property type="match status" value="1"/>
</dbReference>
<dbReference type="PANTHER" id="PTHR30629:SF2">
    <property type="entry name" value="PROPHAGE INTEGRASE INTS-RELATED"/>
    <property type="match status" value="1"/>
</dbReference>
<keyword evidence="2" id="KW-0229">DNA integration</keyword>
<dbReference type="Proteomes" id="UP000199533">
    <property type="component" value="Unassembled WGS sequence"/>
</dbReference>
<keyword evidence="9" id="KW-1185">Reference proteome</keyword>
<dbReference type="InterPro" id="IPR002104">
    <property type="entry name" value="Integrase_catalytic"/>
</dbReference>
<evidence type="ECO:0000256" key="4">
    <source>
        <dbReference type="ARBA" id="ARBA00023172"/>
    </source>
</evidence>
<evidence type="ECO:0000256" key="3">
    <source>
        <dbReference type="ARBA" id="ARBA00023125"/>
    </source>
</evidence>
<evidence type="ECO:0000256" key="2">
    <source>
        <dbReference type="ARBA" id="ARBA00022908"/>
    </source>
</evidence>
<dbReference type="AlphaFoldDB" id="A0A1I4E2G4"/>
<proteinExistence type="inferred from homology"/>
<dbReference type="SUPFAM" id="SSF56349">
    <property type="entry name" value="DNA breaking-rejoining enzymes"/>
    <property type="match status" value="1"/>
</dbReference>
<dbReference type="GO" id="GO:0015074">
    <property type="term" value="P:DNA integration"/>
    <property type="evidence" value="ECO:0007669"/>
    <property type="project" value="UniProtKB-KW"/>
</dbReference>
<keyword evidence="3 5" id="KW-0238">DNA-binding</keyword>
<name>A0A1I4E2G4_9PROT</name>
<accession>A0A1I4E2G4</accession>
<evidence type="ECO:0000259" key="7">
    <source>
        <dbReference type="PROSITE" id="PS51900"/>
    </source>
</evidence>
<evidence type="ECO:0000313" key="8">
    <source>
        <dbReference type="EMBL" id="SFK99369.1"/>
    </source>
</evidence>
<sequence length="404" mass="46069">MKLTDSIIKAAKAKEKAYSLPDGQGLVLFVQPSGAKWWRFRYRFNGKGKMLSLGIYPDVSLASTRKKHSELRELLAQGIDPSLHRQEQKQLKSIAAANSFESVARDWWDYWKDARTERHAKYVLRRLETDVFPVMGMKSVNELAAPVIVMTIKRIESRGAMDIAKRALNTISQVMRYAVAHGMAERNPAADIKPSDVLKPTNKSNYARLDEKDLPELLSKIDAYDGQPLTRLALQLMALTFVRTGELIGAKWNEIDLDRKQWRIPAERMKMRTSHIVPLSDQAIVILKQIQILSGDNPLLFPSERRDGKTMSNNTILFALYRMGYHSRMTGHGFRGIASTILHERGYNHDHIELQLAHAKRNAVSAAYDHAKYLEPRGRMMQDWADYLDVIKTRTNVISLNSAN</sequence>
<dbReference type="InterPro" id="IPR010998">
    <property type="entry name" value="Integrase_recombinase_N"/>
</dbReference>
<evidence type="ECO:0000313" key="9">
    <source>
        <dbReference type="Proteomes" id="UP000199533"/>
    </source>
</evidence>
<protein>
    <submittedName>
        <fullName evidence="8">Integrase</fullName>
    </submittedName>
</protein>
<dbReference type="GO" id="GO:0003677">
    <property type="term" value="F:DNA binding"/>
    <property type="evidence" value="ECO:0007669"/>
    <property type="project" value="UniProtKB-UniRule"/>
</dbReference>
<dbReference type="InterPro" id="IPR013762">
    <property type="entry name" value="Integrase-like_cat_sf"/>
</dbReference>
<comment type="similarity">
    <text evidence="1">Belongs to the 'phage' integrase family.</text>
</comment>
<dbReference type="InterPro" id="IPR053876">
    <property type="entry name" value="Phage_int_M"/>
</dbReference>
<organism evidence="8 9">
    <name type="scientific">Nitrosomonas aestuarii</name>
    <dbReference type="NCBI Taxonomy" id="52441"/>
    <lineage>
        <taxon>Bacteria</taxon>
        <taxon>Pseudomonadati</taxon>
        <taxon>Pseudomonadota</taxon>
        <taxon>Betaproteobacteria</taxon>
        <taxon>Nitrosomonadales</taxon>
        <taxon>Nitrosomonadaceae</taxon>
        <taxon>Nitrosomonas</taxon>
    </lineage>
</organism>
<dbReference type="PROSITE" id="PS51898">
    <property type="entry name" value="TYR_RECOMBINASE"/>
    <property type="match status" value="1"/>
</dbReference>
<feature type="domain" description="Core-binding (CB)" evidence="7">
    <location>
        <begin position="98"/>
        <end position="179"/>
    </location>
</feature>
<keyword evidence="4" id="KW-0233">DNA recombination</keyword>
<dbReference type="Gene3D" id="3.30.160.390">
    <property type="entry name" value="Integrase, DNA-binding domain"/>
    <property type="match status" value="1"/>
</dbReference>